<dbReference type="GO" id="GO:0005737">
    <property type="term" value="C:cytoplasm"/>
    <property type="evidence" value="ECO:0007669"/>
    <property type="project" value="TreeGrafter"/>
</dbReference>
<reference evidence="5 6" key="1">
    <citation type="journal article" date="2017" name="New Microbes New Infect">
        <title>Genome sequence of 'Leucobacter massiliensis' sp. nov. isolated from human pharynx after travel to the 2014 Hajj.</title>
        <authorList>
            <person name="Leangapichart T."/>
            <person name="Gautret P."/>
            <person name="Nguyen T.T."/>
            <person name="Armstrong N."/>
            <person name="Rolain J.M."/>
        </authorList>
    </citation>
    <scope>NUCLEOTIDE SEQUENCE [LARGE SCALE GENOMIC DNA]</scope>
    <source>
        <strain evidence="5 6">122RC15</strain>
    </source>
</reference>
<accession>A0A2S9QNT1</accession>
<name>A0A2S9QNT1_9MICO</name>
<dbReference type="Pfam" id="PF03328">
    <property type="entry name" value="HpcH_HpaI"/>
    <property type="match status" value="1"/>
</dbReference>
<gene>
    <name evidence="5" type="ORF">B4915_10420</name>
</gene>
<comment type="similarity">
    <text evidence="1">Belongs to the HpcH/HpaI aldolase family.</text>
</comment>
<dbReference type="EMBL" id="MWZD01000017">
    <property type="protein sequence ID" value="PRI11251.1"/>
    <property type="molecule type" value="Genomic_DNA"/>
</dbReference>
<proteinExistence type="inferred from homology"/>
<dbReference type="InterPro" id="IPR015813">
    <property type="entry name" value="Pyrv/PenolPyrv_kinase-like_dom"/>
</dbReference>
<dbReference type="GO" id="GO:0016832">
    <property type="term" value="F:aldehyde-lyase activity"/>
    <property type="evidence" value="ECO:0007669"/>
    <property type="project" value="TreeGrafter"/>
</dbReference>
<organism evidence="5 6">
    <name type="scientific">Leucobacter massiliensis</name>
    <dbReference type="NCBI Taxonomy" id="1686285"/>
    <lineage>
        <taxon>Bacteria</taxon>
        <taxon>Bacillati</taxon>
        <taxon>Actinomycetota</taxon>
        <taxon>Actinomycetes</taxon>
        <taxon>Micrococcales</taxon>
        <taxon>Microbacteriaceae</taxon>
        <taxon>Leucobacter</taxon>
    </lineage>
</organism>
<comment type="caution">
    <text evidence="5">The sequence shown here is derived from an EMBL/GenBank/DDBJ whole genome shotgun (WGS) entry which is preliminary data.</text>
</comment>
<sequence length="250" mass="27116">MSEQLKQGAWLSDGSVAIGEIVAGLGYDFVVLDVEHGAFDLAILERFIPVLKGLGLEVLSKVLVPERGAIQQVLDFGSDGVIIPHIEGVEHAKRVTDFAKFPPLGSRSLAGGRTMGYAGYDDAWVAEQDRTIKVFPMVEDPRALRDVEQIAALDTVDGIFIGPGDLSLMSGRGVYRQSEADFEDFRRVVAAARANDKPWILPAWTTIEKEFAVAEGADYVLLAMQHAAISEGYRSARALMDGLIEGAVRV</sequence>
<dbReference type="AlphaFoldDB" id="A0A2S9QNT1"/>
<dbReference type="Proteomes" id="UP000238650">
    <property type="component" value="Unassembled WGS sequence"/>
</dbReference>
<dbReference type="InterPro" id="IPR050251">
    <property type="entry name" value="HpcH-HpaI_aldolase"/>
</dbReference>
<dbReference type="SUPFAM" id="SSF51621">
    <property type="entry name" value="Phosphoenolpyruvate/pyruvate domain"/>
    <property type="match status" value="1"/>
</dbReference>
<dbReference type="PANTHER" id="PTHR30502:SF0">
    <property type="entry name" value="PHOSPHOENOLPYRUVATE CARBOXYLASE FAMILY PROTEIN"/>
    <property type="match status" value="1"/>
</dbReference>
<dbReference type="InterPro" id="IPR040442">
    <property type="entry name" value="Pyrv_kinase-like_dom_sf"/>
</dbReference>
<dbReference type="RefSeq" id="WP_105805702.1">
    <property type="nucleotide sequence ID" value="NZ_MWZD01000017.1"/>
</dbReference>
<evidence type="ECO:0000256" key="2">
    <source>
        <dbReference type="ARBA" id="ARBA00022723"/>
    </source>
</evidence>
<evidence type="ECO:0000256" key="3">
    <source>
        <dbReference type="ARBA" id="ARBA00023239"/>
    </source>
</evidence>
<dbReference type="GO" id="GO:0046872">
    <property type="term" value="F:metal ion binding"/>
    <property type="evidence" value="ECO:0007669"/>
    <property type="project" value="UniProtKB-KW"/>
</dbReference>
<keyword evidence="2" id="KW-0479">Metal-binding</keyword>
<dbReference type="Gene3D" id="3.20.20.60">
    <property type="entry name" value="Phosphoenolpyruvate-binding domains"/>
    <property type="match status" value="1"/>
</dbReference>
<evidence type="ECO:0000313" key="5">
    <source>
        <dbReference type="EMBL" id="PRI11251.1"/>
    </source>
</evidence>
<evidence type="ECO:0000259" key="4">
    <source>
        <dbReference type="Pfam" id="PF03328"/>
    </source>
</evidence>
<evidence type="ECO:0000256" key="1">
    <source>
        <dbReference type="ARBA" id="ARBA00005568"/>
    </source>
</evidence>
<dbReference type="InterPro" id="IPR005000">
    <property type="entry name" value="Aldolase/citrate-lyase_domain"/>
</dbReference>
<evidence type="ECO:0000313" key="6">
    <source>
        <dbReference type="Proteomes" id="UP000238650"/>
    </source>
</evidence>
<dbReference type="PANTHER" id="PTHR30502">
    <property type="entry name" value="2-KETO-3-DEOXY-L-RHAMNONATE ALDOLASE"/>
    <property type="match status" value="1"/>
</dbReference>
<dbReference type="OrthoDB" id="3353438at2"/>
<protein>
    <submittedName>
        <fullName evidence="5">4-hydroxy-2-oxovalerate aldolase</fullName>
    </submittedName>
</protein>
<keyword evidence="6" id="KW-1185">Reference proteome</keyword>
<feature type="domain" description="HpcH/HpaI aldolase/citrate lyase" evidence="4">
    <location>
        <begin position="8"/>
        <end position="196"/>
    </location>
</feature>
<keyword evidence="3" id="KW-0456">Lyase</keyword>